<reference evidence="9 10" key="1">
    <citation type="submission" date="2019-08" db="EMBL/GenBank/DDBJ databases">
        <title>Complete genome sequence of Candidatus Uab amorphum.</title>
        <authorList>
            <person name="Shiratori T."/>
            <person name="Suzuki S."/>
            <person name="Kakizawa Y."/>
            <person name="Ishida K."/>
        </authorList>
    </citation>
    <scope>NUCLEOTIDE SEQUENCE [LARGE SCALE GENOMIC DNA]</scope>
    <source>
        <strain evidence="9 10">SRT547</strain>
    </source>
</reference>
<evidence type="ECO:0000256" key="1">
    <source>
        <dbReference type="ARBA" id="ARBA00000847"/>
    </source>
</evidence>
<organism evidence="9 10">
    <name type="scientific">Uabimicrobium amorphum</name>
    <dbReference type="NCBI Taxonomy" id="2596890"/>
    <lineage>
        <taxon>Bacteria</taxon>
        <taxon>Pseudomonadati</taxon>
        <taxon>Planctomycetota</taxon>
        <taxon>Candidatus Uabimicrobiia</taxon>
        <taxon>Candidatus Uabimicrobiales</taxon>
        <taxon>Candidatus Uabimicrobiaceae</taxon>
        <taxon>Candidatus Uabimicrobium</taxon>
    </lineage>
</organism>
<evidence type="ECO:0000256" key="3">
    <source>
        <dbReference type="ARBA" id="ARBA00007275"/>
    </source>
</evidence>
<dbReference type="Gene3D" id="3.90.79.10">
    <property type="entry name" value="Nucleoside Triphosphate Pyrophosphohydrolase"/>
    <property type="match status" value="1"/>
</dbReference>
<dbReference type="GO" id="GO:0019693">
    <property type="term" value="P:ribose phosphate metabolic process"/>
    <property type="evidence" value="ECO:0007669"/>
    <property type="project" value="TreeGrafter"/>
</dbReference>
<evidence type="ECO:0000256" key="2">
    <source>
        <dbReference type="ARBA" id="ARBA00001946"/>
    </source>
</evidence>
<dbReference type="KEGG" id="uam:UABAM_02691"/>
<dbReference type="Proteomes" id="UP000326354">
    <property type="component" value="Chromosome"/>
</dbReference>
<keyword evidence="5 9" id="KW-0378">Hydrolase</keyword>
<dbReference type="GO" id="GO:0006753">
    <property type="term" value="P:nucleoside phosphate metabolic process"/>
    <property type="evidence" value="ECO:0007669"/>
    <property type="project" value="TreeGrafter"/>
</dbReference>
<dbReference type="Pfam" id="PF00293">
    <property type="entry name" value="NUDIX"/>
    <property type="match status" value="1"/>
</dbReference>
<dbReference type="PANTHER" id="PTHR11839">
    <property type="entry name" value="UDP/ADP-SUGAR PYROPHOSPHATASE"/>
    <property type="match status" value="1"/>
</dbReference>
<proteinExistence type="inferred from homology"/>
<comment type="cofactor">
    <cofactor evidence="2">
        <name>Mg(2+)</name>
        <dbReference type="ChEBI" id="CHEBI:18420"/>
    </cofactor>
</comment>
<dbReference type="InterPro" id="IPR015797">
    <property type="entry name" value="NUDIX_hydrolase-like_dom_sf"/>
</dbReference>
<evidence type="ECO:0000259" key="8">
    <source>
        <dbReference type="PROSITE" id="PS51462"/>
    </source>
</evidence>
<dbReference type="InterPro" id="IPR000086">
    <property type="entry name" value="NUDIX_hydrolase_dom"/>
</dbReference>
<dbReference type="PROSITE" id="PS51462">
    <property type="entry name" value="NUDIX"/>
    <property type="match status" value="1"/>
</dbReference>
<sequence length="172" mass="19317">MDELKTPIFTITSSKPFGDDHKYYCIQCPDWVNIIPVTSSGEIILVKQYRYGVNHDTIELPAGAIDKKDADPLAGAKRELLEETGYGNGEWISLGWVHPNPAIQSNRCYNFLARDVEKIAEINNDLHEDTKPMLAVPSLVEEWISTGKISHSLAITAFYAYQRFIAKNSSIT</sequence>
<evidence type="ECO:0000256" key="6">
    <source>
        <dbReference type="ARBA" id="ARBA00032162"/>
    </source>
</evidence>
<dbReference type="CDD" id="cd03424">
    <property type="entry name" value="NUDIX_ADPRase_Nudt5_UGPPase_Nudt14"/>
    <property type="match status" value="1"/>
</dbReference>
<evidence type="ECO:0000313" key="9">
    <source>
        <dbReference type="EMBL" id="BBM84332.1"/>
    </source>
</evidence>
<dbReference type="OrthoDB" id="7066556at2"/>
<dbReference type="PANTHER" id="PTHR11839:SF18">
    <property type="entry name" value="NUDIX HYDROLASE DOMAIN-CONTAINING PROTEIN"/>
    <property type="match status" value="1"/>
</dbReference>
<evidence type="ECO:0000313" key="10">
    <source>
        <dbReference type="Proteomes" id="UP000326354"/>
    </source>
</evidence>
<feature type="domain" description="Nudix hydrolase" evidence="8">
    <location>
        <begin position="27"/>
        <end position="166"/>
    </location>
</feature>
<name>A0A5S9F3B4_UABAM</name>
<comment type="similarity">
    <text evidence="3">Belongs to the Nudix hydrolase family. NudK subfamily.</text>
</comment>
<dbReference type="SUPFAM" id="SSF55811">
    <property type="entry name" value="Nudix"/>
    <property type="match status" value="1"/>
</dbReference>
<evidence type="ECO:0000256" key="4">
    <source>
        <dbReference type="ARBA" id="ARBA00016377"/>
    </source>
</evidence>
<gene>
    <name evidence="9" type="ORF">UABAM_02691</name>
</gene>
<dbReference type="EMBL" id="AP019860">
    <property type="protein sequence ID" value="BBM84332.1"/>
    <property type="molecule type" value="Genomic_DNA"/>
</dbReference>
<dbReference type="AlphaFoldDB" id="A0A5S9F3B4"/>
<dbReference type="GO" id="GO:0016787">
    <property type="term" value="F:hydrolase activity"/>
    <property type="evidence" value="ECO:0007669"/>
    <property type="project" value="UniProtKB-KW"/>
</dbReference>
<evidence type="ECO:0000256" key="7">
    <source>
        <dbReference type="ARBA" id="ARBA00032272"/>
    </source>
</evidence>
<dbReference type="RefSeq" id="WP_151968492.1">
    <property type="nucleotide sequence ID" value="NZ_AP019860.1"/>
</dbReference>
<keyword evidence="10" id="KW-1185">Reference proteome</keyword>
<comment type="catalytic activity">
    <reaction evidence="1">
        <text>GDP-alpha-D-mannose + H2O = alpha-D-mannose 1-phosphate + GMP + 2 H(+)</text>
        <dbReference type="Rhea" id="RHEA:27978"/>
        <dbReference type="ChEBI" id="CHEBI:15377"/>
        <dbReference type="ChEBI" id="CHEBI:15378"/>
        <dbReference type="ChEBI" id="CHEBI:57527"/>
        <dbReference type="ChEBI" id="CHEBI:58115"/>
        <dbReference type="ChEBI" id="CHEBI:58409"/>
    </reaction>
</comment>
<evidence type="ECO:0000256" key="5">
    <source>
        <dbReference type="ARBA" id="ARBA00022801"/>
    </source>
</evidence>
<accession>A0A5S9F3B4</accession>
<protein>
    <recommendedName>
        <fullName evidence="4">GDP-mannose pyrophosphatase</fullName>
    </recommendedName>
    <alternativeName>
        <fullName evidence="6">GDP-mannose hydrolase</fullName>
    </alternativeName>
    <alternativeName>
        <fullName evidence="7">GDPMK</fullName>
    </alternativeName>
</protein>